<feature type="domain" description="RNA polymerase sigma-70 region 2" evidence="6">
    <location>
        <begin position="11"/>
        <end position="75"/>
    </location>
</feature>
<evidence type="ECO:0000313" key="9">
    <source>
        <dbReference type="Proteomes" id="UP001592530"/>
    </source>
</evidence>
<dbReference type="PANTHER" id="PTHR30173">
    <property type="entry name" value="SIGMA 19 FACTOR"/>
    <property type="match status" value="1"/>
</dbReference>
<evidence type="ECO:0000259" key="6">
    <source>
        <dbReference type="Pfam" id="PF04542"/>
    </source>
</evidence>
<dbReference type="Gene3D" id="3.10.450.50">
    <property type="match status" value="1"/>
</dbReference>
<dbReference type="InterPro" id="IPR013324">
    <property type="entry name" value="RNA_pol_sigma_r3/r4-like"/>
</dbReference>
<dbReference type="InterPro" id="IPR013325">
    <property type="entry name" value="RNA_pol_sigma_r2"/>
</dbReference>
<proteinExistence type="inferred from homology"/>
<dbReference type="InterPro" id="IPR014284">
    <property type="entry name" value="RNA_pol_sigma-70_dom"/>
</dbReference>
<accession>A0ABV6XEF0</accession>
<dbReference type="Gene3D" id="1.10.1740.10">
    <property type="match status" value="1"/>
</dbReference>
<dbReference type="EMBL" id="JBHEZY010000028">
    <property type="protein sequence ID" value="MFC1436304.1"/>
    <property type="molecule type" value="Genomic_DNA"/>
</dbReference>
<evidence type="ECO:0000256" key="1">
    <source>
        <dbReference type="ARBA" id="ARBA00010641"/>
    </source>
</evidence>
<keyword evidence="5" id="KW-0804">Transcription</keyword>
<dbReference type="InterPro" id="IPR036388">
    <property type="entry name" value="WH-like_DNA-bd_sf"/>
</dbReference>
<dbReference type="Proteomes" id="UP001592530">
    <property type="component" value="Unassembled WGS sequence"/>
</dbReference>
<comment type="caution">
    <text evidence="8">The sequence shown here is derived from an EMBL/GenBank/DDBJ whole genome shotgun (WGS) entry which is preliminary data.</text>
</comment>
<dbReference type="NCBIfam" id="TIGR02937">
    <property type="entry name" value="sigma70-ECF"/>
    <property type="match status" value="1"/>
</dbReference>
<dbReference type="RefSeq" id="WP_380559894.1">
    <property type="nucleotide sequence ID" value="NZ_JBHEZY010000028.1"/>
</dbReference>
<comment type="subunit">
    <text evidence="2">Interacts transiently with the RNA polymerase catalytic core formed by RpoA, RpoB, RpoC and RpoZ (2 alpha, 1 beta, 1 beta' and 1 omega subunit) to form the RNA polymerase holoenzyme that can initiate transcription.</text>
</comment>
<evidence type="ECO:0000313" key="8">
    <source>
        <dbReference type="EMBL" id="MFC1436304.1"/>
    </source>
</evidence>
<gene>
    <name evidence="8" type="ORF">ACEZDB_37285</name>
</gene>
<evidence type="ECO:0000256" key="3">
    <source>
        <dbReference type="ARBA" id="ARBA00023015"/>
    </source>
</evidence>
<evidence type="ECO:0000256" key="4">
    <source>
        <dbReference type="ARBA" id="ARBA00023082"/>
    </source>
</evidence>
<evidence type="ECO:0000256" key="5">
    <source>
        <dbReference type="ARBA" id="ARBA00023163"/>
    </source>
</evidence>
<feature type="domain" description="RNA polymerase sigma factor 70 region 4 type 2" evidence="7">
    <location>
        <begin position="110"/>
        <end position="161"/>
    </location>
</feature>
<dbReference type="PANTHER" id="PTHR30173:SF43">
    <property type="entry name" value="ECF RNA POLYMERASE SIGMA FACTOR SIGI-RELATED"/>
    <property type="match status" value="1"/>
</dbReference>
<dbReference type="SUPFAM" id="SSF88946">
    <property type="entry name" value="Sigma2 domain of RNA polymerase sigma factors"/>
    <property type="match status" value="1"/>
</dbReference>
<dbReference type="Gene3D" id="1.10.10.10">
    <property type="entry name" value="Winged helix-like DNA-binding domain superfamily/Winged helix DNA-binding domain"/>
    <property type="match status" value="1"/>
</dbReference>
<dbReference type="SUPFAM" id="SSF54427">
    <property type="entry name" value="NTF2-like"/>
    <property type="match status" value="1"/>
</dbReference>
<dbReference type="SUPFAM" id="SSF88659">
    <property type="entry name" value="Sigma3 and sigma4 domains of RNA polymerase sigma factors"/>
    <property type="match status" value="1"/>
</dbReference>
<dbReference type="Pfam" id="PF04542">
    <property type="entry name" value="Sigma70_r2"/>
    <property type="match status" value="1"/>
</dbReference>
<comment type="similarity">
    <text evidence="1">Belongs to the sigma-70 factor family. ECF subfamily.</text>
</comment>
<evidence type="ECO:0000256" key="2">
    <source>
        <dbReference type="ARBA" id="ARBA00011344"/>
    </source>
</evidence>
<protein>
    <submittedName>
        <fullName evidence="8">Sigma-70 family RNA polymerase sigma factor</fullName>
    </submittedName>
</protein>
<dbReference type="InterPro" id="IPR052704">
    <property type="entry name" value="ECF_Sigma-70_Domain"/>
</dbReference>
<keyword evidence="4" id="KW-0731">Sigma factor</keyword>
<dbReference type="InterPro" id="IPR032710">
    <property type="entry name" value="NTF2-like_dom_sf"/>
</dbReference>
<evidence type="ECO:0000259" key="7">
    <source>
        <dbReference type="Pfam" id="PF08281"/>
    </source>
</evidence>
<sequence length="293" mass="32269">MDERDGLAERFEGHREQLRTVAHRMLGSLSEAEDAVQETWLRLERVDADQVENLGGWLRTVVTRICLDMLRSRRSRREDLAEQQEFDQVPVTTRGSHPEEEALLADSVSRALLVVLDTLEPGERIAFVLHDMFAVPFDQIAPIVERTTDATKKLASRARRKVRGTPVVPAAELARNRRVVTAFLTAARAGDLPGILDVLAPDVVRRADPAALPPGVAAVVRGARAVAEGTAALARRSQFAEPALVDGAVGVVVAPRGRLLFVLTFAIEDDRITEYEVIADPDRLRRLDLAVLS</sequence>
<reference evidence="8 9" key="1">
    <citation type="submission" date="2024-09" db="EMBL/GenBank/DDBJ databases">
        <authorList>
            <person name="Lee S.D."/>
        </authorList>
    </citation>
    <scope>NUCLEOTIDE SEQUENCE [LARGE SCALE GENOMIC DNA]</scope>
    <source>
        <strain evidence="8 9">N1-3</strain>
    </source>
</reference>
<name>A0ABV6XEF0_9ACTN</name>
<dbReference type="InterPro" id="IPR007627">
    <property type="entry name" value="RNA_pol_sigma70_r2"/>
</dbReference>
<dbReference type="Pfam" id="PF08281">
    <property type="entry name" value="Sigma70_r4_2"/>
    <property type="match status" value="1"/>
</dbReference>
<keyword evidence="3" id="KW-0805">Transcription regulation</keyword>
<dbReference type="InterPro" id="IPR013249">
    <property type="entry name" value="RNA_pol_sigma70_r4_t2"/>
</dbReference>
<organism evidence="8 9">
    <name type="scientific">Streptacidiphilus alkalitolerans</name>
    <dbReference type="NCBI Taxonomy" id="3342712"/>
    <lineage>
        <taxon>Bacteria</taxon>
        <taxon>Bacillati</taxon>
        <taxon>Actinomycetota</taxon>
        <taxon>Actinomycetes</taxon>
        <taxon>Kitasatosporales</taxon>
        <taxon>Streptomycetaceae</taxon>
        <taxon>Streptacidiphilus</taxon>
    </lineage>
</organism>